<proteinExistence type="predicted"/>
<evidence type="ECO:0000256" key="1">
    <source>
        <dbReference type="SAM" id="MobiDB-lite"/>
    </source>
</evidence>
<reference evidence="2 3" key="1">
    <citation type="journal article" date="2019" name="Commun. Biol.">
        <title>The bagworm genome reveals a unique fibroin gene that provides high tensile strength.</title>
        <authorList>
            <person name="Kono N."/>
            <person name="Nakamura H."/>
            <person name="Ohtoshi R."/>
            <person name="Tomita M."/>
            <person name="Numata K."/>
            <person name="Arakawa K."/>
        </authorList>
    </citation>
    <scope>NUCLEOTIDE SEQUENCE [LARGE SCALE GENOMIC DNA]</scope>
</reference>
<keyword evidence="3" id="KW-1185">Reference proteome</keyword>
<sequence>MAGHGGFRARPPPALSPAERRSRDTGLRSPRFHTRTDTFRTRRAALLVHLG</sequence>
<evidence type="ECO:0000313" key="2">
    <source>
        <dbReference type="EMBL" id="GBP28938.1"/>
    </source>
</evidence>
<accession>A0A4C1UR64</accession>
<gene>
    <name evidence="2" type="ORF">EVAR_83837_1</name>
</gene>
<evidence type="ECO:0000313" key="3">
    <source>
        <dbReference type="Proteomes" id="UP000299102"/>
    </source>
</evidence>
<comment type="caution">
    <text evidence="2">The sequence shown here is derived from an EMBL/GenBank/DDBJ whole genome shotgun (WGS) entry which is preliminary data.</text>
</comment>
<feature type="non-terminal residue" evidence="2">
    <location>
        <position position="51"/>
    </location>
</feature>
<dbReference type="AlphaFoldDB" id="A0A4C1UR64"/>
<protein>
    <submittedName>
        <fullName evidence="2">Uncharacterized protein</fullName>
    </submittedName>
</protein>
<feature type="region of interest" description="Disordered" evidence="1">
    <location>
        <begin position="1"/>
        <end position="37"/>
    </location>
</feature>
<name>A0A4C1UR64_EUMVA</name>
<organism evidence="2 3">
    <name type="scientific">Eumeta variegata</name>
    <name type="common">Bagworm moth</name>
    <name type="synonym">Eumeta japonica</name>
    <dbReference type="NCBI Taxonomy" id="151549"/>
    <lineage>
        <taxon>Eukaryota</taxon>
        <taxon>Metazoa</taxon>
        <taxon>Ecdysozoa</taxon>
        <taxon>Arthropoda</taxon>
        <taxon>Hexapoda</taxon>
        <taxon>Insecta</taxon>
        <taxon>Pterygota</taxon>
        <taxon>Neoptera</taxon>
        <taxon>Endopterygota</taxon>
        <taxon>Lepidoptera</taxon>
        <taxon>Glossata</taxon>
        <taxon>Ditrysia</taxon>
        <taxon>Tineoidea</taxon>
        <taxon>Psychidae</taxon>
        <taxon>Oiketicinae</taxon>
        <taxon>Eumeta</taxon>
    </lineage>
</organism>
<dbReference type="Proteomes" id="UP000299102">
    <property type="component" value="Unassembled WGS sequence"/>
</dbReference>
<dbReference type="EMBL" id="BGZK01000214">
    <property type="protein sequence ID" value="GBP28938.1"/>
    <property type="molecule type" value="Genomic_DNA"/>
</dbReference>